<protein>
    <submittedName>
        <fullName evidence="2">Tetratricopeptide repeat protein</fullName>
    </submittedName>
</protein>
<proteinExistence type="predicted"/>
<dbReference type="InterPro" id="IPR011990">
    <property type="entry name" value="TPR-like_helical_dom_sf"/>
</dbReference>
<gene>
    <name evidence="2" type="ORF">J2I46_01040</name>
</gene>
<keyword evidence="1" id="KW-0812">Transmembrane</keyword>
<feature type="transmembrane region" description="Helical" evidence="1">
    <location>
        <begin position="38"/>
        <end position="57"/>
    </location>
</feature>
<keyword evidence="1" id="KW-1133">Transmembrane helix</keyword>
<keyword evidence="1" id="KW-0472">Membrane</keyword>
<sequence length="210" mass="23753">METATYPVAILALQHALGQEKESAIRQAVGQCLMSMEVVAHPILGGGMFMMAGHYFLRQKQYADARTLYQQGNKVYSDAYALAIPGADWLCVQAMLCEAQTYYRAGKHPQALRVWQDTHRFASALPDPSPLSIEVAVRLAEAYRRDGQRRQSVALYEEALTLAEWLPRSLCPVPLLHVVHKNYLPLLDITHDRRRLQVRIDTLLKEPDVV</sequence>
<dbReference type="Pfam" id="PF13424">
    <property type="entry name" value="TPR_12"/>
    <property type="match status" value="1"/>
</dbReference>
<reference evidence="2 3" key="1">
    <citation type="submission" date="2021-03" db="EMBL/GenBank/DDBJ databases">
        <title>Fibrella sp. HMF5405 genome sequencing and assembly.</title>
        <authorList>
            <person name="Kang H."/>
            <person name="Kim H."/>
            <person name="Bae S."/>
            <person name="Joh K."/>
        </authorList>
    </citation>
    <scope>NUCLEOTIDE SEQUENCE [LARGE SCALE GENOMIC DNA]</scope>
    <source>
        <strain evidence="2 3">HMF5405</strain>
    </source>
</reference>
<keyword evidence="3" id="KW-1185">Reference proteome</keyword>
<dbReference type="EMBL" id="JAFMYW010000001">
    <property type="protein sequence ID" value="MBO0947149.1"/>
    <property type="molecule type" value="Genomic_DNA"/>
</dbReference>
<name>A0ABS3JAY3_9BACT</name>
<organism evidence="2 3">
    <name type="scientific">Fibrella forsythiae</name>
    <dbReference type="NCBI Taxonomy" id="2817061"/>
    <lineage>
        <taxon>Bacteria</taxon>
        <taxon>Pseudomonadati</taxon>
        <taxon>Bacteroidota</taxon>
        <taxon>Cytophagia</taxon>
        <taxon>Cytophagales</taxon>
        <taxon>Spirosomataceae</taxon>
        <taxon>Fibrella</taxon>
    </lineage>
</organism>
<evidence type="ECO:0000256" key="1">
    <source>
        <dbReference type="SAM" id="Phobius"/>
    </source>
</evidence>
<accession>A0ABS3JAY3</accession>
<evidence type="ECO:0000313" key="3">
    <source>
        <dbReference type="Proteomes" id="UP000664628"/>
    </source>
</evidence>
<dbReference type="Proteomes" id="UP000664628">
    <property type="component" value="Unassembled WGS sequence"/>
</dbReference>
<dbReference type="Gene3D" id="1.25.40.10">
    <property type="entry name" value="Tetratricopeptide repeat domain"/>
    <property type="match status" value="1"/>
</dbReference>
<dbReference type="SUPFAM" id="SSF48452">
    <property type="entry name" value="TPR-like"/>
    <property type="match status" value="1"/>
</dbReference>
<dbReference type="RefSeq" id="WP_207327069.1">
    <property type="nucleotide sequence ID" value="NZ_JAFMYW010000001.1"/>
</dbReference>
<comment type="caution">
    <text evidence="2">The sequence shown here is derived from an EMBL/GenBank/DDBJ whole genome shotgun (WGS) entry which is preliminary data.</text>
</comment>
<evidence type="ECO:0000313" key="2">
    <source>
        <dbReference type="EMBL" id="MBO0947149.1"/>
    </source>
</evidence>